<feature type="domain" description="DOT1" evidence="6">
    <location>
        <begin position="69"/>
        <end position="211"/>
    </location>
</feature>
<evidence type="ECO:0000256" key="1">
    <source>
        <dbReference type="ARBA" id="ARBA00012190"/>
    </source>
</evidence>
<accession>A0A7S3NMG9</accession>
<dbReference type="Pfam" id="PF08123">
    <property type="entry name" value="DOT1"/>
    <property type="match status" value="1"/>
</dbReference>
<dbReference type="PANTHER" id="PTHR21451">
    <property type="entry name" value="HISTONE H3 METHYLTRANSFERASE"/>
    <property type="match status" value="1"/>
</dbReference>
<keyword evidence="3" id="KW-0156">Chromatin regulator</keyword>
<name>A0A7S3NMG9_9STRA</name>
<comment type="catalytic activity">
    <reaction evidence="5">
        <text>L-lysyl(79)-[histone H3] + 3 S-adenosyl-L-methionine = N(6),N(6),N(6)-trimethyl-L-lysyl(79)-[histone H3] + 3 S-adenosyl-L-homocysteine + 3 H(+)</text>
        <dbReference type="Rhea" id="RHEA:60328"/>
        <dbReference type="Rhea" id="RHEA-COMP:15549"/>
        <dbReference type="Rhea" id="RHEA-COMP:15552"/>
        <dbReference type="ChEBI" id="CHEBI:15378"/>
        <dbReference type="ChEBI" id="CHEBI:29969"/>
        <dbReference type="ChEBI" id="CHEBI:57856"/>
        <dbReference type="ChEBI" id="CHEBI:59789"/>
        <dbReference type="ChEBI" id="CHEBI:61961"/>
        <dbReference type="EC" id="2.1.1.360"/>
    </reaction>
</comment>
<evidence type="ECO:0000256" key="4">
    <source>
        <dbReference type="ARBA" id="ARBA00029821"/>
    </source>
</evidence>
<dbReference type="AlphaFoldDB" id="A0A7S3NMG9"/>
<evidence type="ECO:0000256" key="5">
    <source>
        <dbReference type="ARBA" id="ARBA00047770"/>
    </source>
</evidence>
<proteinExistence type="predicted"/>
<evidence type="ECO:0000313" key="7">
    <source>
        <dbReference type="EMBL" id="CAE0369919.1"/>
    </source>
</evidence>
<dbReference type="InterPro" id="IPR030445">
    <property type="entry name" value="H3-K79_meTrfase"/>
</dbReference>
<dbReference type="Gene3D" id="3.40.50.150">
    <property type="entry name" value="Vaccinia Virus protein VP39"/>
    <property type="match status" value="1"/>
</dbReference>
<dbReference type="InterPro" id="IPR029063">
    <property type="entry name" value="SAM-dependent_MTases_sf"/>
</dbReference>
<reference evidence="7" key="1">
    <citation type="submission" date="2021-01" db="EMBL/GenBank/DDBJ databases">
        <authorList>
            <person name="Corre E."/>
            <person name="Pelletier E."/>
            <person name="Niang G."/>
            <person name="Scheremetjew M."/>
            <person name="Finn R."/>
            <person name="Kale V."/>
            <person name="Holt S."/>
            <person name="Cochrane G."/>
            <person name="Meng A."/>
            <person name="Brown T."/>
            <person name="Cohen L."/>
        </authorList>
    </citation>
    <scope>NUCLEOTIDE SEQUENCE</scope>
    <source>
        <strain evidence="7">CCMP1510</strain>
    </source>
</reference>
<evidence type="ECO:0000259" key="6">
    <source>
        <dbReference type="Pfam" id="PF08123"/>
    </source>
</evidence>
<dbReference type="PANTHER" id="PTHR21451:SF19">
    <property type="entry name" value="ACTIVATED IN BLOCKED UNFOLDED PROTEIN RESPONSE"/>
    <property type="match status" value="1"/>
</dbReference>
<dbReference type="EMBL" id="HBIJ01016010">
    <property type="protein sequence ID" value="CAE0369919.1"/>
    <property type="molecule type" value="Transcribed_RNA"/>
</dbReference>
<dbReference type="EC" id="2.1.1.360" evidence="1"/>
<evidence type="ECO:0000256" key="3">
    <source>
        <dbReference type="ARBA" id="ARBA00022853"/>
    </source>
</evidence>
<sequence length="250" mass="27194">MRIVDAGLVATIAASSILPSQLPCFGPPPSTLEEYKRRHAVEEAFEKYWISGIKTSEEDEKLLAQSGEFASTYGEVTPEGARSIFTALGIGLKEKDLFGDLGSGVGKLAVQAYLETGVQNVIAVELSTERDRRGRSSWSRCVRSGEAERIRGAEDFDSSAVQFVCSDIMEAPLDNVTHCFCSNLCFSHDAIRRLSGKIASMTSLHRAATLKPLLSSSGMRPMGTIRAAMSWNIAGGGTEVYLYEKKSIER</sequence>
<gene>
    <name evidence="7" type="ORF">ALAG00032_LOCUS10683</name>
</gene>
<dbReference type="InterPro" id="IPR025789">
    <property type="entry name" value="DOT1_dom"/>
</dbReference>
<evidence type="ECO:0000256" key="2">
    <source>
        <dbReference type="ARBA" id="ARBA00020987"/>
    </source>
</evidence>
<protein>
    <recommendedName>
        <fullName evidence="2">Histone-lysine N-methyltransferase, H3 lysine-79 specific</fullName>
        <ecNumber evidence="1">2.1.1.360</ecNumber>
    </recommendedName>
    <alternativeName>
        <fullName evidence="4">Histone H3-K79 methyltransferase</fullName>
    </alternativeName>
</protein>
<dbReference type="SUPFAM" id="SSF53335">
    <property type="entry name" value="S-adenosyl-L-methionine-dependent methyltransferases"/>
    <property type="match status" value="1"/>
</dbReference>
<dbReference type="GO" id="GO:0140956">
    <property type="term" value="F:histone H3K79 trimethyltransferase activity"/>
    <property type="evidence" value="ECO:0007669"/>
    <property type="project" value="UniProtKB-EC"/>
</dbReference>
<dbReference type="GO" id="GO:0051726">
    <property type="term" value="P:regulation of cell cycle"/>
    <property type="evidence" value="ECO:0007669"/>
    <property type="project" value="InterPro"/>
</dbReference>
<organism evidence="7">
    <name type="scientific">Aureoumbra lagunensis</name>
    <dbReference type="NCBI Taxonomy" id="44058"/>
    <lineage>
        <taxon>Eukaryota</taxon>
        <taxon>Sar</taxon>
        <taxon>Stramenopiles</taxon>
        <taxon>Ochrophyta</taxon>
        <taxon>Pelagophyceae</taxon>
        <taxon>Pelagomonadales</taxon>
        <taxon>Aureoumbra</taxon>
    </lineage>
</organism>